<keyword evidence="5" id="KW-0479">Metal-binding</keyword>
<dbReference type="RefSeq" id="WP_165299883.1">
    <property type="nucleotide sequence ID" value="NZ_JAAKZZ010000176.1"/>
</dbReference>
<sequence>MRQSLYDVPGLAEPVEILVDRWGVPHLYARSRADLFLAQGFNAARDRLFQLDLWRRRGLGLLSEVLGEEYVAHDRAARLFRYRGGMAEEWAAYGPGTEEMARSFTAGINAYVALCRERRPPGADPLPPEFALLGYQPAYWRAEDIARIRSHGLAYNLQDEVARARTLRDFGPGAEDLRRVREPAPHTLRIPEGLDLSVIPDDVLHTYELATVAPWAPHAAPRQGLDGSNNWVLAPSRTATGRPLLANDPHRPVSLPSLRYLAHLTAPGLDVIGAGEPALPGISIGHNGRIAFGLTIFPIDQEDLYVYRTHPDDPHRYAYGDGWEPMERVTETIPVRGRDPVRTELWFTRHGPVVRERPERQAAFAVRAAWLEPGMAPYLGSAGYMDARDVDAFTDALRRWGAPGENQVYAAPDGTVGWRPAGRVPVRPNWDGTLPVPGDGRYEWAGFHDPDALPSVRDPAQGWWATANELNLPADYPHAERTVTYDWYAPTRHARLAEVLGSREDWTAEECVRLQTDCVSLPARAALRLLDGLTGEDPRVRTALALLRGGGTFLPERSRELGGGWDGTLAADSAAGALFEVWYRGHLRPALLREALRPLVPADRLEEAVARLRPAEGAASDARVDPALFRTAAPALLARTLGDAVRELEAALGPDPRQWSWGALHQARLRHPLAAELGEPPWAELAPVPRGGSGDTVGATPYLPDFRQSGGASFRMVLDVGEWDASLVVNSPGQSGDPRSGHYADLLGVWAADGAFPLVYSRERVERECELRIELRPALSGEAPDAGEAGEESAPG</sequence>
<evidence type="ECO:0000313" key="7">
    <source>
        <dbReference type="EMBL" id="NGO70212.1"/>
    </source>
</evidence>
<dbReference type="Pfam" id="PF01804">
    <property type="entry name" value="Penicil_amidase"/>
    <property type="match status" value="1"/>
</dbReference>
<dbReference type="InterPro" id="IPR023343">
    <property type="entry name" value="Penicillin_amidase_dom1"/>
</dbReference>
<organism evidence="7 8">
    <name type="scientific">Streptomyces boncukensis</name>
    <dbReference type="NCBI Taxonomy" id="2711219"/>
    <lineage>
        <taxon>Bacteria</taxon>
        <taxon>Bacillati</taxon>
        <taxon>Actinomycetota</taxon>
        <taxon>Actinomycetes</taxon>
        <taxon>Kitasatosporales</taxon>
        <taxon>Streptomycetaceae</taxon>
        <taxon>Streptomyces</taxon>
    </lineage>
</organism>
<evidence type="ECO:0000256" key="2">
    <source>
        <dbReference type="ARBA" id="ARBA00022801"/>
    </source>
</evidence>
<dbReference type="Proteomes" id="UP000477722">
    <property type="component" value="Unassembled WGS sequence"/>
</dbReference>
<gene>
    <name evidence="7" type="ORF">G5C65_18025</name>
</gene>
<dbReference type="InterPro" id="IPR043147">
    <property type="entry name" value="Penicillin_amidase_A-knob"/>
</dbReference>
<comment type="caution">
    <text evidence="7">The sequence shown here is derived from an EMBL/GenBank/DDBJ whole genome shotgun (WGS) entry which is preliminary data.</text>
</comment>
<comment type="cofactor">
    <cofactor evidence="5">
        <name>Ca(2+)</name>
        <dbReference type="ChEBI" id="CHEBI:29108"/>
    </cofactor>
    <text evidence="5">Binds 1 Ca(2+) ion per dimer.</text>
</comment>
<keyword evidence="5" id="KW-0106">Calcium</keyword>
<feature type="region of interest" description="Disordered" evidence="6">
    <location>
        <begin position="776"/>
        <end position="796"/>
    </location>
</feature>
<keyword evidence="2" id="KW-0378">Hydrolase</keyword>
<feature type="compositionally biased region" description="Low complexity" evidence="6">
    <location>
        <begin position="780"/>
        <end position="796"/>
    </location>
</feature>
<evidence type="ECO:0000256" key="4">
    <source>
        <dbReference type="PIRSR" id="PIRSR001227-1"/>
    </source>
</evidence>
<evidence type="ECO:0000313" key="8">
    <source>
        <dbReference type="Proteomes" id="UP000477722"/>
    </source>
</evidence>
<dbReference type="SUPFAM" id="SSF56235">
    <property type="entry name" value="N-terminal nucleophile aminohydrolases (Ntn hydrolases)"/>
    <property type="match status" value="1"/>
</dbReference>
<dbReference type="Gene3D" id="1.10.1400.10">
    <property type="match status" value="1"/>
</dbReference>
<dbReference type="InterPro" id="IPR014395">
    <property type="entry name" value="Pen/GL7ACA/AHL_acylase"/>
</dbReference>
<dbReference type="PANTHER" id="PTHR34218">
    <property type="entry name" value="PEPTIDASE S45 PENICILLIN AMIDASE"/>
    <property type="match status" value="1"/>
</dbReference>
<feature type="binding site" evidence="5">
    <location>
        <position position="160"/>
    </location>
    <ligand>
        <name>Ca(2+)</name>
        <dbReference type="ChEBI" id="CHEBI:29108"/>
    </ligand>
</feature>
<dbReference type="GO" id="GO:0017000">
    <property type="term" value="P:antibiotic biosynthetic process"/>
    <property type="evidence" value="ECO:0007669"/>
    <property type="project" value="InterPro"/>
</dbReference>
<comment type="similarity">
    <text evidence="1">Belongs to the peptidase S45 family.</text>
</comment>
<protein>
    <submittedName>
        <fullName evidence="7">Penicillin acylase family protein</fullName>
    </submittedName>
</protein>
<dbReference type="AlphaFoldDB" id="A0A6G4WZB8"/>
<evidence type="ECO:0000256" key="1">
    <source>
        <dbReference type="ARBA" id="ARBA00006586"/>
    </source>
</evidence>
<evidence type="ECO:0000256" key="6">
    <source>
        <dbReference type="SAM" id="MobiDB-lite"/>
    </source>
</evidence>
<dbReference type="EMBL" id="JAAKZZ010000176">
    <property type="protein sequence ID" value="NGO70212.1"/>
    <property type="molecule type" value="Genomic_DNA"/>
</dbReference>
<name>A0A6G4WZB8_9ACTN</name>
<dbReference type="Gene3D" id="2.30.120.10">
    <property type="match status" value="1"/>
</dbReference>
<feature type="active site" description="Nucleophile" evidence="4">
    <location>
        <position position="228"/>
    </location>
</feature>
<evidence type="ECO:0000256" key="3">
    <source>
        <dbReference type="ARBA" id="ARBA00023145"/>
    </source>
</evidence>
<keyword evidence="3" id="KW-0865">Zymogen</keyword>
<dbReference type="Gene3D" id="1.10.439.10">
    <property type="entry name" value="Penicillin Amidohydrolase, domain 1"/>
    <property type="match status" value="1"/>
</dbReference>
<dbReference type="Gene3D" id="3.60.20.10">
    <property type="entry name" value="Glutamine Phosphoribosylpyrophosphate, subunit 1, domain 1"/>
    <property type="match status" value="1"/>
</dbReference>
<dbReference type="PANTHER" id="PTHR34218:SF4">
    <property type="entry name" value="ACYL-HOMOSERINE LACTONE ACYLASE QUIP"/>
    <property type="match status" value="1"/>
</dbReference>
<dbReference type="InterPro" id="IPR029055">
    <property type="entry name" value="Ntn_hydrolases_N"/>
</dbReference>
<dbReference type="PIRSF" id="PIRSF001227">
    <property type="entry name" value="Pen_acylase"/>
    <property type="match status" value="1"/>
</dbReference>
<accession>A0A6G4WZB8</accession>
<feature type="binding site" evidence="5">
    <location>
        <position position="300"/>
    </location>
    <ligand>
        <name>Ca(2+)</name>
        <dbReference type="ChEBI" id="CHEBI:29108"/>
    </ligand>
</feature>
<keyword evidence="8" id="KW-1185">Reference proteome</keyword>
<dbReference type="InterPro" id="IPR002692">
    <property type="entry name" value="S45"/>
</dbReference>
<dbReference type="GO" id="GO:0046872">
    <property type="term" value="F:metal ion binding"/>
    <property type="evidence" value="ECO:0007669"/>
    <property type="project" value="UniProtKB-KW"/>
</dbReference>
<feature type="binding site" evidence="5">
    <location>
        <position position="303"/>
    </location>
    <ligand>
        <name>Ca(2+)</name>
        <dbReference type="ChEBI" id="CHEBI:29108"/>
    </ligand>
</feature>
<evidence type="ECO:0000256" key="5">
    <source>
        <dbReference type="PIRSR" id="PIRSR001227-2"/>
    </source>
</evidence>
<reference evidence="7 8" key="1">
    <citation type="submission" date="2020-02" db="EMBL/GenBank/DDBJ databases">
        <title>Whole-genome analyses of novel actinobacteria.</title>
        <authorList>
            <person name="Sahin N."/>
            <person name="Tatar D."/>
        </authorList>
    </citation>
    <scope>NUCLEOTIDE SEQUENCE [LARGE SCALE GENOMIC DNA]</scope>
    <source>
        <strain evidence="7 8">SB3404</strain>
    </source>
</reference>
<dbReference type="CDD" id="cd03747">
    <property type="entry name" value="Ntn_PGA_like"/>
    <property type="match status" value="1"/>
</dbReference>
<dbReference type="GO" id="GO:0016811">
    <property type="term" value="F:hydrolase activity, acting on carbon-nitrogen (but not peptide) bonds, in linear amides"/>
    <property type="evidence" value="ECO:0007669"/>
    <property type="project" value="InterPro"/>
</dbReference>
<dbReference type="InterPro" id="IPR043146">
    <property type="entry name" value="Penicillin_amidase_N_B-knob"/>
</dbReference>
<proteinExistence type="inferred from homology"/>